<name>A0AAW2Y4F1_9LAMI</name>
<organism evidence="2">
    <name type="scientific">Sesamum latifolium</name>
    <dbReference type="NCBI Taxonomy" id="2727402"/>
    <lineage>
        <taxon>Eukaryota</taxon>
        <taxon>Viridiplantae</taxon>
        <taxon>Streptophyta</taxon>
        <taxon>Embryophyta</taxon>
        <taxon>Tracheophyta</taxon>
        <taxon>Spermatophyta</taxon>
        <taxon>Magnoliopsida</taxon>
        <taxon>eudicotyledons</taxon>
        <taxon>Gunneridae</taxon>
        <taxon>Pentapetalae</taxon>
        <taxon>asterids</taxon>
        <taxon>lamiids</taxon>
        <taxon>Lamiales</taxon>
        <taxon>Pedaliaceae</taxon>
        <taxon>Sesamum</taxon>
    </lineage>
</organism>
<accession>A0AAW2Y4F1</accession>
<protein>
    <recommendedName>
        <fullName evidence="1">Endonuclease/exonuclease/phosphatase domain-containing protein</fullName>
    </recommendedName>
</protein>
<dbReference type="SUPFAM" id="SSF56219">
    <property type="entry name" value="DNase I-like"/>
    <property type="match status" value="1"/>
</dbReference>
<dbReference type="GO" id="GO:0003824">
    <property type="term" value="F:catalytic activity"/>
    <property type="evidence" value="ECO:0007669"/>
    <property type="project" value="InterPro"/>
</dbReference>
<dbReference type="Pfam" id="PF03372">
    <property type="entry name" value="Exo_endo_phos"/>
    <property type="match status" value="1"/>
</dbReference>
<comment type="caution">
    <text evidence="2">The sequence shown here is derived from an EMBL/GenBank/DDBJ whole genome shotgun (WGS) entry which is preliminary data.</text>
</comment>
<dbReference type="Gene3D" id="3.60.10.10">
    <property type="entry name" value="Endonuclease/exonuclease/phosphatase"/>
    <property type="match status" value="1"/>
</dbReference>
<dbReference type="InterPro" id="IPR036691">
    <property type="entry name" value="Endo/exonu/phosph_ase_sf"/>
</dbReference>
<sequence>MSMIAWNCRGLGAAATIRKLGDIVRDERPLLVFLSKTKCGKFRIDCIKERLGMFGVGIPAKGKSGGLALLWDKSVCVQLRSFSSNHIDADVITDCESVNWRFTGFYGEPDVTRRKTTWELLKRLSMQSDAPWLCVGDYNEVLFQYKKTGALRQQWQMNDFRLALEQSGLSDLGFRGPLFTWCNRREHPHTILARLDRACGNASWLARFPTTTVTHHLSPYFDHAILVIYRDRLDTTVRTKKKSRFRFEAKWLQSEECGVVVEEACDGVTEVDPNYRLWLKVQACRVRLLQ</sequence>
<dbReference type="PANTHER" id="PTHR35218">
    <property type="entry name" value="RNASE H DOMAIN-CONTAINING PROTEIN"/>
    <property type="match status" value="1"/>
</dbReference>
<evidence type="ECO:0000313" key="2">
    <source>
        <dbReference type="EMBL" id="KAL0460647.1"/>
    </source>
</evidence>
<dbReference type="AlphaFoldDB" id="A0AAW2Y4F1"/>
<proteinExistence type="predicted"/>
<dbReference type="PANTHER" id="PTHR35218:SF9">
    <property type="entry name" value="ENDONUCLEASE_EXONUCLEASE_PHOSPHATASE DOMAIN-CONTAINING PROTEIN"/>
    <property type="match status" value="1"/>
</dbReference>
<reference evidence="2" key="2">
    <citation type="journal article" date="2024" name="Plant">
        <title>Genomic evolution and insights into agronomic trait innovations of Sesamum species.</title>
        <authorList>
            <person name="Miao H."/>
            <person name="Wang L."/>
            <person name="Qu L."/>
            <person name="Liu H."/>
            <person name="Sun Y."/>
            <person name="Le M."/>
            <person name="Wang Q."/>
            <person name="Wei S."/>
            <person name="Zheng Y."/>
            <person name="Lin W."/>
            <person name="Duan Y."/>
            <person name="Cao H."/>
            <person name="Xiong S."/>
            <person name="Wang X."/>
            <person name="Wei L."/>
            <person name="Li C."/>
            <person name="Ma Q."/>
            <person name="Ju M."/>
            <person name="Zhao R."/>
            <person name="Li G."/>
            <person name="Mu C."/>
            <person name="Tian Q."/>
            <person name="Mei H."/>
            <person name="Zhang T."/>
            <person name="Gao T."/>
            <person name="Zhang H."/>
        </authorList>
    </citation>
    <scope>NUCLEOTIDE SEQUENCE</scope>
    <source>
        <strain evidence="2">KEN1</strain>
    </source>
</reference>
<reference evidence="2" key="1">
    <citation type="submission" date="2020-06" db="EMBL/GenBank/DDBJ databases">
        <authorList>
            <person name="Li T."/>
            <person name="Hu X."/>
            <person name="Zhang T."/>
            <person name="Song X."/>
            <person name="Zhang H."/>
            <person name="Dai N."/>
            <person name="Sheng W."/>
            <person name="Hou X."/>
            <person name="Wei L."/>
        </authorList>
    </citation>
    <scope>NUCLEOTIDE SEQUENCE</scope>
    <source>
        <strain evidence="2">KEN1</strain>
        <tissue evidence="2">Leaf</tissue>
    </source>
</reference>
<dbReference type="InterPro" id="IPR005135">
    <property type="entry name" value="Endo/exonuclease/phosphatase"/>
</dbReference>
<dbReference type="EMBL" id="JACGWN010000002">
    <property type="protein sequence ID" value="KAL0460647.1"/>
    <property type="molecule type" value="Genomic_DNA"/>
</dbReference>
<feature type="domain" description="Endonuclease/exonuclease/phosphatase" evidence="1">
    <location>
        <begin position="5"/>
        <end position="209"/>
    </location>
</feature>
<gene>
    <name evidence="2" type="ORF">Slati_0691900</name>
</gene>
<evidence type="ECO:0000259" key="1">
    <source>
        <dbReference type="Pfam" id="PF03372"/>
    </source>
</evidence>